<dbReference type="PANTHER" id="PTHR45923:SF2">
    <property type="entry name" value="PROTEIN SEY1"/>
    <property type="match status" value="1"/>
</dbReference>
<dbReference type="Pfam" id="PF20428">
    <property type="entry name" value="Sey1_3HB"/>
    <property type="match status" value="2"/>
</dbReference>
<dbReference type="Pfam" id="PF05879">
    <property type="entry name" value="RHD3_GTPase"/>
    <property type="match status" value="1"/>
</dbReference>
<dbReference type="AlphaFoldDB" id="A0A438K6N1"/>
<proteinExistence type="inferred from homology"/>
<dbReference type="Proteomes" id="UP000288805">
    <property type="component" value="Unassembled WGS sequence"/>
</dbReference>
<dbReference type="InterPro" id="IPR046758">
    <property type="entry name" value="Sey1/RHD3-like_3HB"/>
</dbReference>
<gene>
    <name evidence="12" type="primary">RHD3</name>
    <name evidence="12" type="ORF">CK203_003144</name>
</gene>
<evidence type="ECO:0000256" key="9">
    <source>
        <dbReference type="PROSITE-ProRule" id="PRU01052"/>
    </source>
</evidence>
<feature type="region of interest" description="Disordered" evidence="10">
    <location>
        <begin position="790"/>
        <end position="846"/>
    </location>
</feature>
<evidence type="ECO:0000256" key="2">
    <source>
        <dbReference type="ARBA" id="ARBA00022741"/>
    </source>
</evidence>
<protein>
    <submittedName>
        <fullName evidence="12">Protein ROOT HAIR defective 3</fullName>
    </submittedName>
</protein>
<reference evidence="12 13" key="1">
    <citation type="journal article" date="2018" name="PLoS Genet.">
        <title>Population sequencing reveals clonal diversity and ancestral inbreeding in the grapevine cultivar Chardonnay.</title>
        <authorList>
            <person name="Roach M.J."/>
            <person name="Johnson D.L."/>
            <person name="Bohlmann J."/>
            <person name="van Vuuren H.J."/>
            <person name="Jones S.J."/>
            <person name="Pretorius I.S."/>
            <person name="Schmidt S.A."/>
            <person name="Borneman A.R."/>
        </authorList>
    </citation>
    <scope>NUCLEOTIDE SEQUENCE [LARGE SCALE GENOMIC DNA]</scope>
    <source>
        <strain evidence="13">cv. Chardonnay</strain>
        <tissue evidence="12">Leaf</tissue>
    </source>
</reference>
<dbReference type="CDD" id="cd01851">
    <property type="entry name" value="GBP"/>
    <property type="match status" value="1"/>
</dbReference>
<evidence type="ECO:0000313" key="12">
    <source>
        <dbReference type="EMBL" id="RVX16855.1"/>
    </source>
</evidence>
<dbReference type="FunFam" id="3.40.50.300:FF:002271">
    <property type="entry name" value="Protein ROOT HAIR DEFECTIVE 3 homolog"/>
    <property type="match status" value="1"/>
</dbReference>
<evidence type="ECO:0000256" key="3">
    <source>
        <dbReference type="ARBA" id="ARBA00022801"/>
    </source>
</evidence>
<evidence type="ECO:0000256" key="6">
    <source>
        <dbReference type="ARBA" id="ARBA00023054"/>
    </source>
</evidence>
<feature type="compositionally biased region" description="Polar residues" evidence="10">
    <location>
        <begin position="837"/>
        <end position="846"/>
    </location>
</feature>
<keyword evidence="8" id="KW-0472">Membrane</keyword>
<evidence type="ECO:0000256" key="5">
    <source>
        <dbReference type="ARBA" id="ARBA00022989"/>
    </source>
</evidence>
<evidence type="ECO:0000256" key="1">
    <source>
        <dbReference type="ARBA" id="ARBA00022692"/>
    </source>
</evidence>
<keyword evidence="1" id="KW-0812">Transmembrane</keyword>
<accession>A0A438K6N1</accession>
<dbReference type="GO" id="GO:0005525">
    <property type="term" value="F:GTP binding"/>
    <property type="evidence" value="ECO:0007669"/>
    <property type="project" value="UniProtKB-KW"/>
</dbReference>
<sequence>MVGLHRIKKTRSAVCYAVIGPCAPRAPTNTGDHTVLFSQKRRAVGLCVWDFGLGRSVWLLRKLGKRSESRGNADECCSTQLIDGDGMFNVHGLENFMKEVKLAECGLSYAVVSIMGPQSSGKSTLLNHLFGTNFREMDAFRGRHVIVIVSSQTTKGIWLARCADIEPCTLVMDLEECPFALAVSDIVLINMWCHDIGREQAANKPLLKTVFQVMMRLFSPRKTTLMFVIRDKTRTPLENLEPVLREDIQKIWDSVPKPQAHKETLLSEFFNVQVTALSSYEEKEELFKEQVQTICIYDVSQGVASLKQRFHQSIAPGGLAGDRRAVVPASGFSFSAQQIWKVIKENRDLDLPAHKVMWLLFAVKRLPMKNLPILPQMRSGVKLKRMCKLVMIKSFDTYDAEAIYFDEGVRSAKREQLEAKLLQLVQPAYQLMLGHIRSGTLDKFKEAFDKALSGGEGFAVAAHGCTKAFMTQFDEEYAVIEQANWDTSKVRDKLRRDIDAHVAAVVLPNCLNLLPCMRTLLMAIVHLQGKLNEGLSGPVEALLDGASNETWPAIRTKDKMLASLENYARGVVEAKAREEAGRVLIRMKDRFATLFSHDSDSMPRVWTGKEDIRAITKTARSSSLKLLSVMAAIRLDDYTDNIENTLSAALVDNAKSAVTNRSITTVDPLASSTWEEVPPSKTLITPVQCKNLWRQFKMETEYSEANKRNNNWLPPPWAIVAMVVLGFNEFMTLLRNPLYLGVIFVAFLLSKALWVQLDIAGEFRHGIVPGMLSLATKLLPTVMNLLRKLAEEGAKPPTTDTRGNPLPGSKSFRNGVNTSSAVSSSASSEITSENGTEEYSSSSKQD</sequence>
<dbReference type="InterPro" id="IPR008803">
    <property type="entry name" value="RHD3/Sey1"/>
</dbReference>
<keyword evidence="7" id="KW-0342">GTP-binding</keyword>
<keyword evidence="6" id="KW-0175">Coiled coil</keyword>
<feature type="compositionally biased region" description="Low complexity" evidence="10">
    <location>
        <begin position="816"/>
        <end position="834"/>
    </location>
</feature>
<evidence type="ECO:0000259" key="11">
    <source>
        <dbReference type="PROSITE" id="PS51715"/>
    </source>
</evidence>
<dbReference type="Gene3D" id="3.40.50.300">
    <property type="entry name" value="P-loop containing nucleotide triphosphate hydrolases"/>
    <property type="match status" value="1"/>
</dbReference>
<evidence type="ECO:0000313" key="13">
    <source>
        <dbReference type="Proteomes" id="UP000288805"/>
    </source>
</evidence>
<organism evidence="12 13">
    <name type="scientific">Vitis vinifera</name>
    <name type="common">Grape</name>
    <dbReference type="NCBI Taxonomy" id="29760"/>
    <lineage>
        <taxon>Eukaryota</taxon>
        <taxon>Viridiplantae</taxon>
        <taxon>Streptophyta</taxon>
        <taxon>Embryophyta</taxon>
        <taxon>Tracheophyta</taxon>
        <taxon>Spermatophyta</taxon>
        <taxon>Magnoliopsida</taxon>
        <taxon>eudicotyledons</taxon>
        <taxon>Gunneridae</taxon>
        <taxon>Pentapetalae</taxon>
        <taxon>rosids</taxon>
        <taxon>Vitales</taxon>
        <taxon>Vitaceae</taxon>
        <taxon>Viteae</taxon>
        <taxon>Vitis</taxon>
    </lineage>
</organism>
<dbReference type="PANTHER" id="PTHR45923">
    <property type="entry name" value="PROTEIN SEY1"/>
    <property type="match status" value="1"/>
</dbReference>
<dbReference type="GO" id="GO:0016787">
    <property type="term" value="F:hydrolase activity"/>
    <property type="evidence" value="ECO:0007669"/>
    <property type="project" value="UniProtKB-KW"/>
</dbReference>
<dbReference type="EMBL" id="QGNW01000014">
    <property type="protein sequence ID" value="RVX16855.1"/>
    <property type="molecule type" value="Genomic_DNA"/>
</dbReference>
<dbReference type="SUPFAM" id="SSF52540">
    <property type="entry name" value="P-loop containing nucleoside triphosphate hydrolases"/>
    <property type="match status" value="1"/>
</dbReference>
<keyword evidence="3" id="KW-0378">Hydrolase</keyword>
<evidence type="ECO:0000256" key="7">
    <source>
        <dbReference type="ARBA" id="ARBA00023134"/>
    </source>
</evidence>
<dbReference type="InterPro" id="IPR027417">
    <property type="entry name" value="P-loop_NTPase"/>
</dbReference>
<evidence type="ECO:0000256" key="10">
    <source>
        <dbReference type="SAM" id="MobiDB-lite"/>
    </source>
</evidence>
<dbReference type="PROSITE" id="PS51715">
    <property type="entry name" value="G_GB1_RHD3"/>
    <property type="match status" value="1"/>
</dbReference>
<keyword evidence="2" id="KW-0547">Nucleotide-binding</keyword>
<name>A0A438K6N1_VITVI</name>
<keyword evidence="5" id="KW-1133">Transmembrane helix</keyword>
<evidence type="ECO:0000256" key="4">
    <source>
        <dbReference type="ARBA" id="ARBA00022824"/>
    </source>
</evidence>
<comment type="caution">
    <text evidence="12">The sequence shown here is derived from an EMBL/GenBank/DDBJ whole genome shotgun (WGS) entry which is preliminary data.</text>
</comment>
<evidence type="ECO:0000256" key="8">
    <source>
        <dbReference type="ARBA" id="ARBA00023136"/>
    </source>
</evidence>
<feature type="domain" description="GB1/RHD3-type G" evidence="11">
    <location>
        <begin position="106"/>
        <end position="323"/>
    </location>
</feature>
<keyword evidence="4" id="KW-0256">Endoplasmic reticulum</keyword>
<comment type="similarity">
    <text evidence="9">Belongs to the TRAFAC class dynamin-like GTPase superfamily. GB1/RHD3 GTPase family.</text>
</comment>
<dbReference type="InterPro" id="IPR030386">
    <property type="entry name" value="G_GB1_RHD3_dom"/>
</dbReference>